<feature type="transmembrane region" description="Helical" evidence="24">
    <location>
        <begin position="29"/>
        <end position="47"/>
    </location>
</feature>
<accession>A0ABN1NRX4</accession>
<evidence type="ECO:0000256" key="23">
    <source>
        <dbReference type="ARBA" id="ARBA00033406"/>
    </source>
</evidence>
<keyword evidence="26" id="KW-1185">Reference proteome</keyword>
<evidence type="ECO:0000256" key="20">
    <source>
        <dbReference type="ARBA" id="ARBA00032253"/>
    </source>
</evidence>
<keyword evidence="9" id="KW-0444">Lipid biosynthesis</keyword>
<comment type="pathway">
    <text evidence="4">Lipid metabolism.</text>
</comment>
<gene>
    <name evidence="25" type="ORF">GCM10009560_10080</name>
</gene>
<evidence type="ECO:0000256" key="22">
    <source>
        <dbReference type="ARBA" id="ARBA00032743"/>
    </source>
</evidence>
<evidence type="ECO:0000256" key="17">
    <source>
        <dbReference type="ARBA" id="ARBA00023264"/>
    </source>
</evidence>
<dbReference type="RefSeq" id="WP_343948500.1">
    <property type="nucleotide sequence ID" value="NZ_BAAAHQ010000002.1"/>
</dbReference>
<comment type="similarity">
    <text evidence="5">Belongs to the CDS family.</text>
</comment>
<dbReference type="Pfam" id="PF01148">
    <property type="entry name" value="CTP_transf_1"/>
    <property type="match status" value="1"/>
</dbReference>
<evidence type="ECO:0000256" key="6">
    <source>
        <dbReference type="ARBA" id="ARBA00012487"/>
    </source>
</evidence>
<evidence type="ECO:0000256" key="18">
    <source>
        <dbReference type="ARBA" id="ARBA00029893"/>
    </source>
</evidence>
<keyword evidence="14" id="KW-0443">Lipid metabolism</keyword>
<feature type="transmembrane region" description="Helical" evidence="24">
    <location>
        <begin position="79"/>
        <end position="95"/>
    </location>
</feature>
<evidence type="ECO:0000256" key="2">
    <source>
        <dbReference type="ARBA" id="ARBA00004651"/>
    </source>
</evidence>
<keyword evidence="13 24" id="KW-1133">Transmembrane helix</keyword>
<evidence type="ECO:0000256" key="15">
    <source>
        <dbReference type="ARBA" id="ARBA00023136"/>
    </source>
</evidence>
<keyword evidence="16" id="KW-0594">Phospholipid biosynthesis</keyword>
<evidence type="ECO:0000256" key="21">
    <source>
        <dbReference type="ARBA" id="ARBA00032396"/>
    </source>
</evidence>
<evidence type="ECO:0000256" key="4">
    <source>
        <dbReference type="ARBA" id="ARBA00005189"/>
    </source>
</evidence>
<comment type="subcellular location">
    <subcellularLocation>
        <location evidence="2">Cell membrane</location>
        <topology evidence="2">Multi-pass membrane protein</topology>
    </subcellularLocation>
</comment>
<evidence type="ECO:0000256" key="5">
    <source>
        <dbReference type="ARBA" id="ARBA00010185"/>
    </source>
</evidence>
<evidence type="ECO:0000256" key="19">
    <source>
        <dbReference type="ARBA" id="ARBA00031825"/>
    </source>
</evidence>
<comment type="catalytic activity">
    <reaction evidence="1">
        <text>a 1,2-diacyl-sn-glycero-3-phosphate + CTP + H(+) = a CDP-1,2-diacyl-sn-glycerol + diphosphate</text>
        <dbReference type="Rhea" id="RHEA:16229"/>
        <dbReference type="ChEBI" id="CHEBI:15378"/>
        <dbReference type="ChEBI" id="CHEBI:33019"/>
        <dbReference type="ChEBI" id="CHEBI:37563"/>
        <dbReference type="ChEBI" id="CHEBI:58332"/>
        <dbReference type="ChEBI" id="CHEBI:58608"/>
        <dbReference type="EC" id="2.7.7.41"/>
    </reaction>
</comment>
<evidence type="ECO:0000256" key="13">
    <source>
        <dbReference type="ARBA" id="ARBA00022989"/>
    </source>
</evidence>
<feature type="transmembrane region" description="Helical" evidence="24">
    <location>
        <begin position="196"/>
        <end position="223"/>
    </location>
</feature>
<evidence type="ECO:0000256" key="8">
    <source>
        <dbReference type="ARBA" id="ARBA00022475"/>
    </source>
</evidence>
<evidence type="ECO:0000256" key="12">
    <source>
        <dbReference type="ARBA" id="ARBA00022695"/>
    </source>
</evidence>
<keyword evidence="12" id="KW-0548">Nucleotidyltransferase</keyword>
<protein>
    <recommendedName>
        <fullName evidence="7">Phosphatidate cytidylyltransferase</fullName>
        <ecNumber evidence="6">2.7.7.41</ecNumber>
    </recommendedName>
    <alternativeName>
        <fullName evidence="20">CDP-DAG synthase</fullName>
    </alternativeName>
    <alternativeName>
        <fullName evidence="22">CDP-DG synthase</fullName>
    </alternativeName>
    <alternativeName>
        <fullName evidence="18">CDP-diacylglycerol synthase</fullName>
    </alternativeName>
    <alternativeName>
        <fullName evidence="21">CDP-diglyceride pyrophosphorylase</fullName>
    </alternativeName>
    <alternativeName>
        <fullName evidence="23">CDP-diglyceride synthase</fullName>
    </alternativeName>
    <alternativeName>
        <fullName evidence="19">CTP:phosphatidate cytidylyltransferase</fullName>
    </alternativeName>
</protein>
<feature type="transmembrane region" description="Helical" evidence="24">
    <location>
        <begin position="131"/>
        <end position="148"/>
    </location>
</feature>
<evidence type="ECO:0000256" key="1">
    <source>
        <dbReference type="ARBA" id="ARBA00001698"/>
    </source>
</evidence>
<organism evidence="25 26">
    <name type="scientific">Nonomuraea longicatena</name>
    <dbReference type="NCBI Taxonomy" id="83682"/>
    <lineage>
        <taxon>Bacteria</taxon>
        <taxon>Bacillati</taxon>
        <taxon>Actinomycetota</taxon>
        <taxon>Actinomycetes</taxon>
        <taxon>Streptosporangiales</taxon>
        <taxon>Streptosporangiaceae</taxon>
        <taxon>Nonomuraea</taxon>
    </lineage>
</organism>
<keyword evidence="15 24" id="KW-0472">Membrane</keyword>
<keyword evidence="10" id="KW-0808">Transferase</keyword>
<reference evidence="25 26" key="1">
    <citation type="journal article" date="2019" name="Int. J. Syst. Evol. Microbiol.">
        <title>The Global Catalogue of Microorganisms (GCM) 10K type strain sequencing project: providing services to taxonomists for standard genome sequencing and annotation.</title>
        <authorList>
            <consortium name="The Broad Institute Genomics Platform"/>
            <consortium name="The Broad Institute Genome Sequencing Center for Infectious Disease"/>
            <person name="Wu L."/>
            <person name="Ma J."/>
        </authorList>
    </citation>
    <scope>NUCLEOTIDE SEQUENCE [LARGE SCALE GENOMIC DNA]</scope>
    <source>
        <strain evidence="25 26">JCM 11136</strain>
    </source>
</reference>
<evidence type="ECO:0000256" key="10">
    <source>
        <dbReference type="ARBA" id="ARBA00022679"/>
    </source>
</evidence>
<proteinExistence type="inferred from homology"/>
<evidence type="ECO:0000256" key="16">
    <source>
        <dbReference type="ARBA" id="ARBA00023209"/>
    </source>
</evidence>
<feature type="transmembrane region" description="Helical" evidence="24">
    <location>
        <begin position="6"/>
        <end position="22"/>
    </location>
</feature>
<keyword evidence="8" id="KW-1003">Cell membrane</keyword>
<evidence type="ECO:0000256" key="14">
    <source>
        <dbReference type="ARBA" id="ARBA00023098"/>
    </source>
</evidence>
<feature type="transmembrane region" description="Helical" evidence="24">
    <location>
        <begin position="101"/>
        <end position="119"/>
    </location>
</feature>
<sequence length="268" mass="26742">MIVEAVPYLAGALGASGLAVWASRRRELVLRWLTWAVAAPVVTLALLAGPYGAALLAAGLGVVCAAEYGRLARLRRPETGVLAVAVAALPLTLAFHRGVPVLAEGAALVLLVLVLVPVVRGDAADGGKRAAYAVFGLLWLAPLSMLVVLAPPTAFAVCLAVALADVSAWCGGKLIKGPALSPLSPAKTWGGVVGGAVGGLAVLGALGALTPATALAVAVGAPLGDLLESMFKRGAGVKDAGTWLPGFGGLLDRLDSLLVALAVMAVFA</sequence>
<evidence type="ECO:0000256" key="9">
    <source>
        <dbReference type="ARBA" id="ARBA00022516"/>
    </source>
</evidence>
<keyword evidence="17" id="KW-1208">Phospholipid metabolism</keyword>
<evidence type="ECO:0000256" key="11">
    <source>
        <dbReference type="ARBA" id="ARBA00022692"/>
    </source>
</evidence>
<evidence type="ECO:0000313" key="26">
    <source>
        <dbReference type="Proteomes" id="UP001501578"/>
    </source>
</evidence>
<name>A0ABN1NRX4_9ACTN</name>
<evidence type="ECO:0000256" key="24">
    <source>
        <dbReference type="SAM" id="Phobius"/>
    </source>
</evidence>
<dbReference type="EMBL" id="BAAAHQ010000002">
    <property type="protein sequence ID" value="GAA0915585.1"/>
    <property type="molecule type" value="Genomic_DNA"/>
</dbReference>
<comment type="caution">
    <text evidence="25">The sequence shown here is derived from an EMBL/GenBank/DDBJ whole genome shotgun (WGS) entry which is preliminary data.</text>
</comment>
<dbReference type="EC" id="2.7.7.41" evidence="6"/>
<dbReference type="PANTHER" id="PTHR46382">
    <property type="entry name" value="PHOSPHATIDATE CYTIDYLYLTRANSFERASE"/>
    <property type="match status" value="1"/>
</dbReference>
<evidence type="ECO:0000256" key="3">
    <source>
        <dbReference type="ARBA" id="ARBA00005119"/>
    </source>
</evidence>
<comment type="pathway">
    <text evidence="3">Phospholipid metabolism; CDP-diacylglycerol biosynthesis; CDP-diacylglycerol from sn-glycerol 3-phosphate: step 3/3.</text>
</comment>
<keyword evidence="11 24" id="KW-0812">Transmembrane</keyword>
<dbReference type="PANTHER" id="PTHR46382:SF1">
    <property type="entry name" value="PHOSPHATIDATE CYTIDYLYLTRANSFERASE"/>
    <property type="match status" value="1"/>
</dbReference>
<evidence type="ECO:0000256" key="7">
    <source>
        <dbReference type="ARBA" id="ARBA00019373"/>
    </source>
</evidence>
<evidence type="ECO:0000313" key="25">
    <source>
        <dbReference type="EMBL" id="GAA0915585.1"/>
    </source>
</evidence>
<dbReference type="Proteomes" id="UP001501578">
    <property type="component" value="Unassembled WGS sequence"/>
</dbReference>